<dbReference type="EMBL" id="CAJNOU010000691">
    <property type="protein sequence ID" value="CAF1066536.1"/>
    <property type="molecule type" value="Genomic_DNA"/>
</dbReference>
<protein>
    <recommendedName>
        <fullName evidence="4">G-protein coupled receptors family 1 profile domain-containing protein</fullName>
    </recommendedName>
</protein>
<feature type="transmembrane region" description="Helical" evidence="1">
    <location>
        <begin position="66"/>
        <end position="90"/>
    </location>
</feature>
<feature type="transmembrane region" description="Helical" evidence="1">
    <location>
        <begin position="38"/>
        <end position="60"/>
    </location>
</feature>
<proteinExistence type="predicted"/>
<evidence type="ECO:0000313" key="3">
    <source>
        <dbReference type="Proteomes" id="UP000663889"/>
    </source>
</evidence>
<reference evidence="2" key="1">
    <citation type="submission" date="2021-02" db="EMBL/GenBank/DDBJ databases">
        <authorList>
            <person name="Nowell W R."/>
        </authorList>
    </citation>
    <scope>NUCLEOTIDE SEQUENCE</scope>
</reference>
<organism evidence="2 3">
    <name type="scientific">Rotaria sordida</name>
    <dbReference type="NCBI Taxonomy" id="392033"/>
    <lineage>
        <taxon>Eukaryota</taxon>
        <taxon>Metazoa</taxon>
        <taxon>Spiralia</taxon>
        <taxon>Gnathifera</taxon>
        <taxon>Rotifera</taxon>
        <taxon>Eurotatoria</taxon>
        <taxon>Bdelloidea</taxon>
        <taxon>Philodinida</taxon>
        <taxon>Philodinidae</taxon>
        <taxon>Rotaria</taxon>
    </lineage>
</organism>
<evidence type="ECO:0000256" key="1">
    <source>
        <dbReference type="SAM" id="Phobius"/>
    </source>
</evidence>
<dbReference type="AlphaFoldDB" id="A0A814LKT2"/>
<gene>
    <name evidence="2" type="ORF">SEV965_LOCUS14127</name>
</gene>
<dbReference type="Proteomes" id="UP000663889">
    <property type="component" value="Unassembled WGS sequence"/>
</dbReference>
<evidence type="ECO:0000313" key="2">
    <source>
        <dbReference type="EMBL" id="CAF1066536.1"/>
    </source>
</evidence>
<comment type="caution">
    <text evidence="2">The sequence shown here is derived from an EMBL/GenBank/DDBJ whole genome shotgun (WGS) entry which is preliminary data.</text>
</comment>
<sequence length="113" mass="13116">MLIYLKLVRYVKEMSKRVTPINVLARAEKELRMVQRTVILVIMLLAFGIPYTIIICMSFFTNPPKYHSRIAFVFIDVSLVFVMIALFKFTDPLRTSLMRRVNGRINTVVAAMT</sequence>
<name>A0A814LKT2_9BILA</name>
<evidence type="ECO:0008006" key="4">
    <source>
        <dbReference type="Google" id="ProtNLM"/>
    </source>
</evidence>
<keyword evidence="1" id="KW-0472">Membrane</keyword>
<keyword evidence="1" id="KW-0812">Transmembrane</keyword>
<keyword evidence="1" id="KW-1133">Transmembrane helix</keyword>
<accession>A0A814LKT2</accession>